<dbReference type="EMBL" id="JBHRTQ010000003">
    <property type="protein sequence ID" value="MFC3173271.1"/>
    <property type="molecule type" value="Genomic_DNA"/>
</dbReference>
<protein>
    <submittedName>
        <fullName evidence="1">Phytanoyl-CoA dioxygenase family protein</fullName>
    </submittedName>
</protein>
<gene>
    <name evidence="1" type="ORF">ACFOD9_03285</name>
</gene>
<dbReference type="GO" id="GO:0051213">
    <property type="term" value="F:dioxygenase activity"/>
    <property type="evidence" value="ECO:0007669"/>
    <property type="project" value="UniProtKB-KW"/>
</dbReference>
<evidence type="ECO:0000313" key="2">
    <source>
        <dbReference type="Proteomes" id="UP001595604"/>
    </source>
</evidence>
<name>A0ABV7IQZ6_9SPHN</name>
<dbReference type="SUPFAM" id="SSF51197">
    <property type="entry name" value="Clavaminate synthase-like"/>
    <property type="match status" value="1"/>
</dbReference>
<keyword evidence="1" id="KW-0223">Dioxygenase</keyword>
<accession>A0ABV7IQZ6</accession>
<dbReference type="Proteomes" id="UP001595604">
    <property type="component" value="Unassembled WGS sequence"/>
</dbReference>
<dbReference type="Pfam" id="PF05721">
    <property type="entry name" value="PhyH"/>
    <property type="match status" value="1"/>
</dbReference>
<keyword evidence="2" id="KW-1185">Reference proteome</keyword>
<reference evidence="2" key="1">
    <citation type="journal article" date="2019" name="Int. J. Syst. Evol. Microbiol.">
        <title>The Global Catalogue of Microorganisms (GCM) 10K type strain sequencing project: providing services to taxonomists for standard genome sequencing and annotation.</title>
        <authorList>
            <consortium name="The Broad Institute Genomics Platform"/>
            <consortium name="The Broad Institute Genome Sequencing Center for Infectious Disease"/>
            <person name="Wu L."/>
            <person name="Ma J."/>
        </authorList>
    </citation>
    <scope>NUCLEOTIDE SEQUENCE [LARGE SCALE GENOMIC DNA]</scope>
    <source>
        <strain evidence="2">KCTC 42984</strain>
    </source>
</reference>
<sequence>MMLTGAPAAALAGNVLPGIPPVESPLFERLLPEMGLSAAEQEVARQLNTRGYAVIDFPDAELDARIERITADLAPRFGIDPADAAAPKAPGHHRIQDAWQFQPDVGAIAANGAVLSLLSRLYGRRAFPFQTLNFPVGTQQALHSDAAHFSSQPERFMCGVWVALEDIRAEAGPLNYLPGSHRWPIITNAMVGRRGWQTRLHSAQDPFEAAWQAQAEASGTAPETFLARKGQALIWAANLLHGGSPQTDPTLTRWSQVTHYYFEDCLYYTPAFSDEPLGLLDLRAITDIATGELVPNRLLGEAVLPQARAVPARRKASWLKRLLAPARRADLPEGWDPQAYLALNPDVAAAGDDPLAHFEKHGRAEGRRYRA</sequence>
<dbReference type="PANTHER" id="PTHR20883:SF46">
    <property type="entry name" value="PHYTANOYL-COA HYDROXYLASE"/>
    <property type="match status" value="1"/>
</dbReference>
<dbReference type="RefSeq" id="WP_379508653.1">
    <property type="nucleotide sequence ID" value="NZ_JBHRTQ010000003.1"/>
</dbReference>
<evidence type="ECO:0000313" key="1">
    <source>
        <dbReference type="EMBL" id="MFC3173271.1"/>
    </source>
</evidence>
<proteinExistence type="predicted"/>
<dbReference type="Gene3D" id="2.60.120.620">
    <property type="entry name" value="q2cbj1_9rhob like domain"/>
    <property type="match status" value="1"/>
</dbReference>
<comment type="caution">
    <text evidence="1">The sequence shown here is derived from an EMBL/GenBank/DDBJ whole genome shotgun (WGS) entry which is preliminary data.</text>
</comment>
<keyword evidence="1" id="KW-0560">Oxidoreductase</keyword>
<organism evidence="1 2">
    <name type="scientific">Novosphingobium bradum</name>
    <dbReference type="NCBI Taxonomy" id="1737444"/>
    <lineage>
        <taxon>Bacteria</taxon>
        <taxon>Pseudomonadati</taxon>
        <taxon>Pseudomonadota</taxon>
        <taxon>Alphaproteobacteria</taxon>
        <taxon>Sphingomonadales</taxon>
        <taxon>Sphingomonadaceae</taxon>
        <taxon>Novosphingobium</taxon>
    </lineage>
</organism>
<dbReference type="PANTHER" id="PTHR20883">
    <property type="entry name" value="PHYTANOYL-COA DIOXYGENASE DOMAIN CONTAINING 1"/>
    <property type="match status" value="1"/>
</dbReference>
<dbReference type="InterPro" id="IPR008775">
    <property type="entry name" value="Phytyl_CoA_dOase-like"/>
</dbReference>